<evidence type="ECO:0000313" key="1">
    <source>
        <dbReference type="EMBL" id="MCA9392498.1"/>
    </source>
</evidence>
<gene>
    <name evidence="1" type="ORF">KC614_04880</name>
</gene>
<reference evidence="1" key="2">
    <citation type="journal article" date="2021" name="Microbiome">
        <title>Successional dynamics and alternative stable states in a saline activated sludge microbial community over 9 years.</title>
        <authorList>
            <person name="Wang Y."/>
            <person name="Ye J."/>
            <person name="Ju F."/>
            <person name="Liu L."/>
            <person name="Boyd J.A."/>
            <person name="Deng Y."/>
            <person name="Parks D.H."/>
            <person name="Jiang X."/>
            <person name="Yin X."/>
            <person name="Woodcroft B.J."/>
            <person name="Tyson G.W."/>
            <person name="Hugenholtz P."/>
            <person name="Polz M.F."/>
            <person name="Zhang T."/>
        </authorList>
    </citation>
    <scope>NUCLEOTIDE SEQUENCE</scope>
    <source>
        <strain evidence="1">HKST-UBA03</strain>
    </source>
</reference>
<organism evidence="1 2">
    <name type="scientific">candidate division WWE3 bacterium</name>
    <dbReference type="NCBI Taxonomy" id="2053526"/>
    <lineage>
        <taxon>Bacteria</taxon>
        <taxon>Katanobacteria</taxon>
    </lineage>
</organism>
<name>A0A955LL55_UNCKA</name>
<comment type="caution">
    <text evidence="1">The sequence shown here is derived from an EMBL/GenBank/DDBJ whole genome shotgun (WGS) entry which is preliminary data.</text>
</comment>
<dbReference type="Proteomes" id="UP000751518">
    <property type="component" value="Unassembled WGS sequence"/>
</dbReference>
<keyword evidence="1" id="KW-0489">Methyltransferase</keyword>
<dbReference type="AlphaFoldDB" id="A0A955LL55"/>
<dbReference type="Gene3D" id="3.40.50.150">
    <property type="entry name" value="Vaccinia Virus protein VP39"/>
    <property type="match status" value="1"/>
</dbReference>
<dbReference type="GO" id="GO:0032259">
    <property type="term" value="P:methylation"/>
    <property type="evidence" value="ECO:0007669"/>
    <property type="project" value="UniProtKB-KW"/>
</dbReference>
<protein>
    <submittedName>
        <fullName evidence="1">Methyltransferase domain-containing protein</fullName>
    </submittedName>
</protein>
<proteinExistence type="predicted"/>
<sequence>MAGIIVDIGTGDGEFTYKIAKENPDRLVIGIDPNHKSMINVSTKVDKKPAKGGLENAMFVLADVENLPEELNGVANQVFINFPWGSLLRAVVNVEQVAWKSIKRICQDGAQIDVVFGYDPIKDAGELKRLGIDEDISLEYIRSFMSPKLEKLGFKLIESEELSDEELQNYPSSWAKRLSHAGGNRRYYCLKLLCVKR</sequence>
<dbReference type="InterPro" id="IPR056262">
    <property type="entry name" value="NpmA"/>
</dbReference>
<dbReference type="SUPFAM" id="SSF53335">
    <property type="entry name" value="S-adenosyl-L-methionine-dependent methyltransferases"/>
    <property type="match status" value="1"/>
</dbReference>
<accession>A0A955LL55</accession>
<dbReference type="Pfam" id="PF24675">
    <property type="entry name" value="NpmA"/>
    <property type="match status" value="1"/>
</dbReference>
<dbReference type="InterPro" id="IPR029063">
    <property type="entry name" value="SAM-dependent_MTases_sf"/>
</dbReference>
<dbReference type="CDD" id="cd02440">
    <property type="entry name" value="AdoMet_MTases"/>
    <property type="match status" value="1"/>
</dbReference>
<keyword evidence="1" id="KW-0808">Transferase</keyword>
<reference evidence="1" key="1">
    <citation type="submission" date="2020-04" db="EMBL/GenBank/DDBJ databases">
        <authorList>
            <person name="Zhang T."/>
        </authorList>
    </citation>
    <scope>NUCLEOTIDE SEQUENCE</scope>
    <source>
        <strain evidence="1">HKST-UBA03</strain>
    </source>
</reference>
<dbReference type="GO" id="GO:0008168">
    <property type="term" value="F:methyltransferase activity"/>
    <property type="evidence" value="ECO:0007669"/>
    <property type="project" value="UniProtKB-KW"/>
</dbReference>
<dbReference type="EMBL" id="JAGQKZ010000063">
    <property type="protein sequence ID" value="MCA9392498.1"/>
    <property type="molecule type" value="Genomic_DNA"/>
</dbReference>
<evidence type="ECO:0000313" key="2">
    <source>
        <dbReference type="Proteomes" id="UP000751518"/>
    </source>
</evidence>